<organism evidence="1 2">
    <name type="scientific">Armillaria tabescens</name>
    <name type="common">Ringless honey mushroom</name>
    <name type="synonym">Agaricus tabescens</name>
    <dbReference type="NCBI Taxonomy" id="1929756"/>
    <lineage>
        <taxon>Eukaryota</taxon>
        <taxon>Fungi</taxon>
        <taxon>Dikarya</taxon>
        <taxon>Basidiomycota</taxon>
        <taxon>Agaricomycotina</taxon>
        <taxon>Agaricomycetes</taxon>
        <taxon>Agaricomycetidae</taxon>
        <taxon>Agaricales</taxon>
        <taxon>Marasmiineae</taxon>
        <taxon>Physalacriaceae</taxon>
        <taxon>Desarmillaria</taxon>
    </lineage>
</organism>
<accession>A0AA39NQW1</accession>
<dbReference type="GeneID" id="85352665"/>
<protein>
    <submittedName>
        <fullName evidence="1">Uncharacterized protein</fullName>
    </submittedName>
</protein>
<dbReference type="EMBL" id="JAUEPS010000001">
    <property type="protein sequence ID" value="KAK0470197.1"/>
    <property type="molecule type" value="Genomic_DNA"/>
</dbReference>
<evidence type="ECO:0000313" key="1">
    <source>
        <dbReference type="EMBL" id="KAK0470197.1"/>
    </source>
</evidence>
<reference evidence="1" key="1">
    <citation type="submission" date="2023-06" db="EMBL/GenBank/DDBJ databases">
        <authorList>
            <consortium name="Lawrence Berkeley National Laboratory"/>
            <person name="Ahrendt S."/>
            <person name="Sahu N."/>
            <person name="Indic B."/>
            <person name="Wong-Bajracharya J."/>
            <person name="Merenyi Z."/>
            <person name="Ke H.-M."/>
            <person name="Monk M."/>
            <person name="Kocsube S."/>
            <person name="Drula E."/>
            <person name="Lipzen A."/>
            <person name="Balint B."/>
            <person name="Henrissat B."/>
            <person name="Andreopoulos B."/>
            <person name="Martin F.M."/>
            <person name="Harder C.B."/>
            <person name="Rigling D."/>
            <person name="Ford K.L."/>
            <person name="Foster G.D."/>
            <person name="Pangilinan J."/>
            <person name="Papanicolaou A."/>
            <person name="Barry K."/>
            <person name="LaButti K."/>
            <person name="Viragh M."/>
            <person name="Koriabine M."/>
            <person name="Yan M."/>
            <person name="Riley R."/>
            <person name="Champramary S."/>
            <person name="Plett K.L."/>
            <person name="Tsai I.J."/>
            <person name="Slot J."/>
            <person name="Sipos G."/>
            <person name="Plett J."/>
            <person name="Nagy L.G."/>
            <person name="Grigoriev I.V."/>
        </authorList>
    </citation>
    <scope>NUCLEOTIDE SEQUENCE</scope>
    <source>
        <strain evidence="1">CCBAS 213</strain>
    </source>
</reference>
<dbReference type="RefSeq" id="XP_060339990.1">
    <property type="nucleotide sequence ID" value="XM_060469117.1"/>
</dbReference>
<comment type="caution">
    <text evidence="1">The sequence shown here is derived from an EMBL/GenBank/DDBJ whole genome shotgun (WGS) entry which is preliminary data.</text>
</comment>
<proteinExistence type="predicted"/>
<evidence type="ECO:0000313" key="2">
    <source>
        <dbReference type="Proteomes" id="UP001175211"/>
    </source>
</evidence>
<keyword evidence="2" id="KW-1185">Reference proteome</keyword>
<name>A0AA39NQW1_ARMTA</name>
<gene>
    <name evidence="1" type="ORF">EV420DRAFT_1473279</name>
</gene>
<sequence length="345" mass="38638">MYTYSRNEDARSEDESLDTLMGTLPIVYLSHEGIVQAVENFHIVALTKGPDGEIEEFQCPRNSVSRQSQHTQDYDDYVLKPTAAPNASCIGQRIVIVGYGLVLRGKGGLVIDVIIEEGLAMVMVTLDDEPDVPQMFLPGELTIEGQGEQLDIRETSKALEQIKGHLLRNKISTVRDVICGQDSNSRLHLIIVLEMYDPAITNKESNPQLLGHELCIKVNGKAKTLIFRQGRNSSQVECYICKGKKKIEAVSAELIEAMHPATPHNYKHWIVIKGQHTGKYVHSIRYEKGATPKMPIWWTVAIVTPVEGQVDEQTGEELHLESTDLCLEKESKSSRETNMLFSQKL</sequence>
<dbReference type="Proteomes" id="UP001175211">
    <property type="component" value="Unassembled WGS sequence"/>
</dbReference>
<dbReference type="AlphaFoldDB" id="A0AA39NQW1"/>